<reference evidence="1 2" key="1">
    <citation type="submission" date="2020-08" db="EMBL/GenBank/DDBJ databases">
        <title>Genome sequence of Sphingomonas sediminicola KACC 15039T.</title>
        <authorList>
            <person name="Hyun D.-W."/>
            <person name="Bae J.-W."/>
        </authorList>
    </citation>
    <scope>NUCLEOTIDE SEQUENCE [LARGE SCALE GENOMIC DNA]</scope>
    <source>
        <strain evidence="1 2">KACC 15039</strain>
    </source>
</reference>
<evidence type="ECO:0008006" key="3">
    <source>
        <dbReference type="Google" id="ProtNLM"/>
    </source>
</evidence>
<dbReference type="SUPFAM" id="SSF56784">
    <property type="entry name" value="HAD-like"/>
    <property type="match status" value="1"/>
</dbReference>
<dbReference type="Gene3D" id="3.40.50.1000">
    <property type="entry name" value="HAD superfamily/HAD-like"/>
    <property type="match status" value="1"/>
</dbReference>
<name>A0ABX6TCT1_9SPHN</name>
<evidence type="ECO:0000313" key="2">
    <source>
        <dbReference type="Proteomes" id="UP000516105"/>
    </source>
</evidence>
<proteinExistence type="predicted"/>
<sequence>MSYLDALPERYRVILCDIWGVVHDGVNLYPGAAERLLQWRSEGRTVILITNAPRTAEAVESQLARIGLPATHGMPYPQAARQELLP</sequence>
<dbReference type="RefSeq" id="WP_187709768.1">
    <property type="nucleotide sequence ID" value="NZ_CP060782.1"/>
</dbReference>
<dbReference type="InterPro" id="IPR023214">
    <property type="entry name" value="HAD_sf"/>
</dbReference>
<dbReference type="Pfam" id="PF13344">
    <property type="entry name" value="Hydrolase_6"/>
    <property type="match status" value="1"/>
</dbReference>
<gene>
    <name evidence="1" type="ORF">H9L14_07180</name>
</gene>
<accession>A0ABX6TCT1</accession>
<organism evidence="1 2">
    <name type="scientific">Sphingomonas sediminicola</name>
    <dbReference type="NCBI Taxonomy" id="386874"/>
    <lineage>
        <taxon>Bacteria</taxon>
        <taxon>Pseudomonadati</taxon>
        <taxon>Pseudomonadota</taxon>
        <taxon>Alphaproteobacteria</taxon>
        <taxon>Sphingomonadales</taxon>
        <taxon>Sphingomonadaceae</taxon>
        <taxon>Sphingomonas</taxon>
    </lineage>
</organism>
<keyword evidence="2" id="KW-1185">Reference proteome</keyword>
<protein>
    <recommendedName>
        <fullName evidence="3">TIGR01459 family HAD-type hydrolase</fullName>
    </recommendedName>
</protein>
<evidence type="ECO:0000313" key="1">
    <source>
        <dbReference type="EMBL" id="QNP46815.1"/>
    </source>
</evidence>
<dbReference type="EMBL" id="CP060782">
    <property type="protein sequence ID" value="QNP46815.1"/>
    <property type="molecule type" value="Genomic_DNA"/>
</dbReference>
<dbReference type="InterPro" id="IPR006357">
    <property type="entry name" value="HAD-SF_hydro_IIA"/>
</dbReference>
<dbReference type="InterPro" id="IPR036412">
    <property type="entry name" value="HAD-like_sf"/>
</dbReference>
<dbReference type="Proteomes" id="UP000516105">
    <property type="component" value="Chromosome"/>
</dbReference>